<comment type="subunit">
    <text evidence="3">Homodimer.</text>
</comment>
<dbReference type="EMBL" id="LFEJ01000013">
    <property type="protein sequence ID" value="KMV34878.1"/>
    <property type="molecule type" value="Genomic_DNA"/>
</dbReference>
<organism evidence="8 9">
    <name type="scientific">Franconibacter pulveris</name>
    <dbReference type="NCBI Taxonomy" id="435910"/>
    <lineage>
        <taxon>Bacteria</taxon>
        <taxon>Pseudomonadati</taxon>
        <taxon>Pseudomonadota</taxon>
        <taxon>Gammaproteobacteria</taxon>
        <taxon>Enterobacterales</taxon>
        <taxon>Enterobacteriaceae</taxon>
        <taxon>Franconibacter</taxon>
    </lineage>
</organism>
<keyword evidence="9" id="KW-1185">Reference proteome</keyword>
<dbReference type="Gene3D" id="3.40.50.620">
    <property type="entry name" value="HUPs"/>
    <property type="match status" value="1"/>
</dbReference>
<keyword evidence="4 6" id="KW-0963">Cytoplasm</keyword>
<dbReference type="InterPro" id="IPR006016">
    <property type="entry name" value="UspA"/>
</dbReference>
<name>A0A0J8VMZ4_9ENTR</name>
<dbReference type="PIRSF" id="PIRSF006276">
    <property type="entry name" value="UspA"/>
    <property type="match status" value="1"/>
</dbReference>
<dbReference type="RefSeq" id="WP_048887813.1">
    <property type="nucleotide sequence ID" value="NZ_LFEJ01000013.1"/>
</dbReference>
<dbReference type="PATRIC" id="fig|1656095.3.peg.4411"/>
<protein>
    <recommendedName>
        <fullName evidence="6">Universal stress protein</fullName>
    </recommendedName>
</protein>
<proteinExistence type="inferred from homology"/>
<accession>A0A0J8VMZ4</accession>
<comment type="caution">
    <text evidence="8">The sequence shown here is derived from an EMBL/GenBank/DDBJ whole genome shotgun (WGS) entry which is preliminary data.</text>
</comment>
<comment type="similarity">
    <text evidence="2 6">Belongs to the universal stress protein A family.</text>
</comment>
<evidence type="ECO:0000256" key="1">
    <source>
        <dbReference type="ARBA" id="ARBA00004496"/>
    </source>
</evidence>
<dbReference type="InterPro" id="IPR014729">
    <property type="entry name" value="Rossmann-like_a/b/a_fold"/>
</dbReference>
<evidence type="ECO:0000256" key="2">
    <source>
        <dbReference type="ARBA" id="ARBA00008791"/>
    </source>
</evidence>
<dbReference type="PANTHER" id="PTHR46268:SF23">
    <property type="entry name" value="UNIVERSAL STRESS PROTEIN A-RELATED"/>
    <property type="match status" value="1"/>
</dbReference>
<evidence type="ECO:0000256" key="4">
    <source>
        <dbReference type="ARBA" id="ARBA00022490"/>
    </source>
</evidence>
<evidence type="ECO:0000256" key="6">
    <source>
        <dbReference type="PIRNR" id="PIRNR006276"/>
    </source>
</evidence>
<comment type="function">
    <text evidence="5 6">Required for resistance to DNA-damaging agents.</text>
</comment>
<comment type="subcellular location">
    <subcellularLocation>
        <location evidence="1 6">Cytoplasm</location>
    </subcellularLocation>
</comment>
<dbReference type="InterPro" id="IPR006015">
    <property type="entry name" value="Universal_stress_UspA"/>
</dbReference>
<dbReference type="Proteomes" id="UP000037315">
    <property type="component" value="Unassembled WGS sequence"/>
</dbReference>
<dbReference type="STRING" id="1121863.GCA_000621185_03947"/>
<evidence type="ECO:0000256" key="5">
    <source>
        <dbReference type="ARBA" id="ARBA00037131"/>
    </source>
</evidence>
<evidence type="ECO:0000256" key="3">
    <source>
        <dbReference type="ARBA" id="ARBA00011738"/>
    </source>
</evidence>
<evidence type="ECO:0000313" key="9">
    <source>
        <dbReference type="Proteomes" id="UP000037315"/>
    </source>
</evidence>
<dbReference type="OrthoDB" id="9792500at2"/>
<dbReference type="PANTHER" id="PTHR46268">
    <property type="entry name" value="STRESS RESPONSE PROTEIN NHAX"/>
    <property type="match status" value="1"/>
</dbReference>
<gene>
    <name evidence="8" type="ORF">ACH50_08945</name>
</gene>
<dbReference type="Pfam" id="PF00582">
    <property type="entry name" value="Usp"/>
    <property type="match status" value="1"/>
</dbReference>
<dbReference type="SUPFAM" id="SSF52402">
    <property type="entry name" value="Adenine nucleotide alpha hydrolases-like"/>
    <property type="match status" value="1"/>
</dbReference>
<sequence>MAYHHILVAVDLSPESQLLVHKAVALARAWESELFLIHVDINYTEIYSSLVEAEFRREQEAIAQETQQNLNILVDKAGYPIREIINGKGDLVQALDEAIHQYGIDLVVCGHHQDFWNTLRSPARQLIHRLHVDMLIVPLREEDEEFSGMSLF</sequence>
<dbReference type="AlphaFoldDB" id="A0A0J8VMZ4"/>
<feature type="domain" description="UspA" evidence="7">
    <location>
        <begin position="3"/>
        <end position="138"/>
    </location>
</feature>
<dbReference type="GO" id="GO:0005737">
    <property type="term" value="C:cytoplasm"/>
    <property type="evidence" value="ECO:0007669"/>
    <property type="project" value="UniProtKB-SubCell"/>
</dbReference>
<reference evidence="8 9" key="1">
    <citation type="submission" date="2015-06" db="EMBL/GenBank/DDBJ databases">
        <title>Genome sequencing of Cronobacter sp. strain DJ34 isolated from petroleum contaminated sludge of Duliajan Oil Fields, Assam, India.</title>
        <authorList>
            <person name="Pal S."/>
            <person name="Banerjee T.D."/>
            <person name="Roy A."/>
            <person name="Sar P."/>
            <person name="Kazy S.K."/>
        </authorList>
    </citation>
    <scope>NUCLEOTIDE SEQUENCE [LARGE SCALE GENOMIC DNA]</scope>
    <source>
        <strain evidence="8 9">DJ34</strain>
    </source>
</reference>
<evidence type="ECO:0000259" key="7">
    <source>
        <dbReference type="Pfam" id="PF00582"/>
    </source>
</evidence>
<evidence type="ECO:0000313" key="8">
    <source>
        <dbReference type="EMBL" id="KMV34878.1"/>
    </source>
</evidence>